<proteinExistence type="predicted"/>
<dbReference type="InterPro" id="IPR019282">
    <property type="entry name" value="Glycoamylase-like_cons_dom"/>
</dbReference>
<dbReference type="EMBL" id="NIGF01000019">
    <property type="protein sequence ID" value="PQV62871.1"/>
    <property type="molecule type" value="Genomic_DNA"/>
</dbReference>
<dbReference type="RefSeq" id="WP_106380964.1">
    <property type="nucleotide sequence ID" value="NZ_NIGF01000019.1"/>
</dbReference>
<protein>
    <recommendedName>
        <fullName evidence="1">Glycoamylase-like domain-containing protein</fullName>
    </recommendedName>
</protein>
<evidence type="ECO:0000259" key="1">
    <source>
        <dbReference type="Pfam" id="PF10091"/>
    </source>
</evidence>
<comment type="caution">
    <text evidence="2">The sequence shown here is derived from an EMBL/GenBank/DDBJ whole genome shotgun (WGS) entry which is preliminary data.</text>
</comment>
<feature type="domain" description="Glycoamylase-like" evidence="1">
    <location>
        <begin position="175"/>
        <end position="383"/>
    </location>
</feature>
<dbReference type="Pfam" id="PF10091">
    <property type="entry name" value="Glycoamylase"/>
    <property type="match status" value="1"/>
</dbReference>
<organism evidence="2 3">
    <name type="scientific">Abditibacterium utsteinense</name>
    <dbReference type="NCBI Taxonomy" id="1960156"/>
    <lineage>
        <taxon>Bacteria</taxon>
        <taxon>Pseudomonadati</taxon>
        <taxon>Abditibacteriota</taxon>
        <taxon>Abditibacteriia</taxon>
        <taxon>Abditibacteriales</taxon>
        <taxon>Abditibacteriaceae</taxon>
        <taxon>Abditibacterium</taxon>
    </lineage>
</organism>
<dbReference type="AlphaFoldDB" id="A0A2S8SPZ9"/>
<gene>
    <name evidence="2" type="ORF">B1R32_11911</name>
</gene>
<reference evidence="2 3" key="1">
    <citation type="journal article" date="2018" name="Syst. Appl. Microbiol.">
        <title>Abditibacterium utsteinense sp. nov., the first cultivated member of candidate phylum FBP, isolated from ice-free Antarctic soil samples.</title>
        <authorList>
            <person name="Tahon G."/>
            <person name="Tytgat B."/>
            <person name="Lebbe L."/>
            <person name="Carlier A."/>
            <person name="Willems A."/>
        </authorList>
    </citation>
    <scope>NUCLEOTIDE SEQUENCE [LARGE SCALE GENOMIC DNA]</scope>
    <source>
        <strain evidence="2 3">LMG 29911</strain>
    </source>
</reference>
<sequence length="400" mass="45031">MTKTPINLIQRAAFHFLWNGANPDNGLVPDQISLASNGEIHRSPSSIAVTGMALSALPVATENGWISRRDAAARARATLRFFAREAEQFGGFFFHFLDLASGKRVWKCEVSSVDSTFLFLGALFCEVFFDKKSGSENEIRELSQEIFARANWNWFSDGKDAVSIAYKPERGFSKHAWRGYNEALPLAVLSLGAPQFSLPLPSYGAWTQTYRFKRLYGREHVFCGPLFTHLFPHLWLDLRGLFDAPLQKHGLDYFENTVRAVEIQHQWAKKRGDERKWGVSACDAPQGGTLGGYRARGVPFGRFDEVFSPPVCLASLPFAPELAMESWNFWEENHPEIVGAWGVRGAVHVPSGWMSAFFGLDQGLLILMLENAKSGLLWELSRRIMPLQRGLERAGFQPRK</sequence>
<keyword evidence="3" id="KW-1185">Reference proteome</keyword>
<dbReference type="Gene3D" id="1.50.10.140">
    <property type="match status" value="1"/>
</dbReference>
<evidence type="ECO:0000313" key="2">
    <source>
        <dbReference type="EMBL" id="PQV62871.1"/>
    </source>
</evidence>
<dbReference type="Proteomes" id="UP000237684">
    <property type="component" value="Unassembled WGS sequence"/>
</dbReference>
<dbReference type="OrthoDB" id="9778359at2"/>
<name>A0A2S8SPZ9_9BACT</name>
<accession>A0A2S8SPZ9</accession>
<dbReference type="InParanoid" id="A0A2S8SPZ9"/>
<evidence type="ECO:0000313" key="3">
    <source>
        <dbReference type="Proteomes" id="UP000237684"/>
    </source>
</evidence>